<dbReference type="SUPFAM" id="SSF48452">
    <property type="entry name" value="TPR-like"/>
    <property type="match status" value="1"/>
</dbReference>
<dbReference type="AlphaFoldDB" id="A0A8A8D718"/>
<keyword evidence="2" id="KW-1185">Reference proteome</keyword>
<dbReference type="EMBL" id="CP072521">
    <property type="protein sequence ID" value="QTO20498.1"/>
    <property type="molecule type" value="Genomic_DNA"/>
</dbReference>
<dbReference type="RefSeq" id="WP_154233739.1">
    <property type="nucleotide sequence ID" value="NZ_CP072521.1"/>
</dbReference>
<protein>
    <recommendedName>
        <fullName evidence="3">Tetratricopeptide repeat protein</fullName>
    </recommendedName>
</protein>
<dbReference type="InterPro" id="IPR011990">
    <property type="entry name" value="TPR-like_helical_dom_sf"/>
</dbReference>
<reference evidence="1" key="1">
    <citation type="submission" date="2014-04" db="EMBL/GenBank/DDBJ databases">
        <authorList>
            <person name="Ho Y.-N."/>
            <person name="Huang C.-C."/>
        </authorList>
    </citation>
    <scope>NUCLEOTIDE SEQUENCE</scope>
    <source>
        <strain evidence="1">869T2</strain>
    </source>
</reference>
<name>A0A8A8D718_9BURK</name>
<sequence length="277" mass="30776">MKKIINLSIGGFFTFTTLLAHSESFVKFYETQGADAALVKVDDLYTLTLSGGAPPAGASTSADCYVKSREIKLKSDSLDGEFAPIHNGIANIGEKSVAGHRVFARVKKSIIEVMDANVAGMCADDIDFTGNYKIVTEGHGLREKYAYYLDMVHQEALLFLKNDRPKDAAKVLAPYAEAYQRNWLDDRVVRDILISSLNDYAYALQLNNRDDEAIPVFLAVLSVVPNRAVAWLNIADSYWSRGDVEKGRAAYKRYVNLMNRSGNASKIPSRAQERYVN</sequence>
<dbReference type="Proteomes" id="UP000027834">
    <property type="component" value="Chromosome 2"/>
</dbReference>
<dbReference type="Gene3D" id="1.25.40.10">
    <property type="entry name" value="Tetratricopeptide repeat domain"/>
    <property type="match status" value="1"/>
</dbReference>
<organism evidence="1 2">
    <name type="scientific">Burkholderia seminalis</name>
    <dbReference type="NCBI Taxonomy" id="488731"/>
    <lineage>
        <taxon>Bacteria</taxon>
        <taxon>Pseudomonadati</taxon>
        <taxon>Pseudomonadota</taxon>
        <taxon>Betaproteobacteria</taxon>
        <taxon>Burkholderiales</taxon>
        <taxon>Burkholderiaceae</taxon>
        <taxon>Burkholderia</taxon>
        <taxon>Burkholderia cepacia complex</taxon>
    </lineage>
</organism>
<evidence type="ECO:0000313" key="2">
    <source>
        <dbReference type="Proteomes" id="UP000027834"/>
    </source>
</evidence>
<proteinExistence type="predicted"/>
<gene>
    <name evidence="1" type="ORF">DT99_024360</name>
</gene>
<evidence type="ECO:0000313" key="1">
    <source>
        <dbReference type="EMBL" id="QTO20498.1"/>
    </source>
</evidence>
<reference evidence="1" key="2">
    <citation type="submission" date="2021-03" db="EMBL/GenBank/DDBJ databases">
        <title>Complete genome sequence of Burkholderia seminalis 869T2.</title>
        <authorList>
            <person name="Hung S.-H."/>
            <person name="Huang C.-T."/>
            <person name="Huang C.-C."/>
            <person name="Kuo C.-H."/>
        </authorList>
    </citation>
    <scope>NUCLEOTIDE SEQUENCE</scope>
    <source>
        <strain evidence="1">869T2</strain>
    </source>
</reference>
<accession>A0A8A8D718</accession>
<evidence type="ECO:0008006" key="3">
    <source>
        <dbReference type="Google" id="ProtNLM"/>
    </source>
</evidence>